<gene>
    <name evidence="2" type="ORF">TRFO_06355</name>
</gene>
<dbReference type="Pfam" id="PF07707">
    <property type="entry name" value="BACK"/>
    <property type="match status" value="1"/>
</dbReference>
<dbReference type="InterPro" id="IPR011705">
    <property type="entry name" value="BACK"/>
</dbReference>
<dbReference type="RefSeq" id="XP_068357587.1">
    <property type="nucleotide sequence ID" value="XM_068493045.1"/>
</dbReference>
<dbReference type="GeneID" id="94827749"/>
<evidence type="ECO:0000259" key="1">
    <source>
        <dbReference type="Pfam" id="PF07707"/>
    </source>
</evidence>
<reference evidence="2" key="1">
    <citation type="submission" date="2016-10" db="EMBL/GenBank/DDBJ databases">
        <authorList>
            <person name="Benchimol M."/>
            <person name="Almeida L.G."/>
            <person name="Vasconcelos A.T."/>
            <person name="Perreira-Neves A."/>
            <person name="Rosa I.A."/>
            <person name="Tasca T."/>
            <person name="Bogo M.R."/>
            <person name="de Souza W."/>
        </authorList>
    </citation>
    <scope>NUCLEOTIDE SEQUENCE [LARGE SCALE GENOMIC DNA]</scope>
    <source>
        <strain evidence="2">K</strain>
    </source>
</reference>
<dbReference type="VEuPathDB" id="TrichDB:TRFO_06355"/>
<dbReference type="Proteomes" id="UP000179807">
    <property type="component" value="Unassembled WGS sequence"/>
</dbReference>
<evidence type="ECO:0000313" key="3">
    <source>
        <dbReference type="Proteomes" id="UP000179807"/>
    </source>
</evidence>
<name>A0A1J4JZP1_9EUKA</name>
<accession>A0A1J4JZP1</accession>
<proteinExistence type="predicted"/>
<protein>
    <submittedName>
        <fullName evidence="2">F5/8 type C domain containing protein</fullName>
    </submittedName>
</protein>
<evidence type="ECO:0000313" key="2">
    <source>
        <dbReference type="EMBL" id="OHT04451.1"/>
    </source>
</evidence>
<dbReference type="InterPro" id="IPR008979">
    <property type="entry name" value="Galactose-bd-like_sf"/>
</dbReference>
<sequence>MFLNEILFQLGNDDYCEFNQQFNESITADNVISRIKSKLHFKQKLNSSLEIIREELDFISKNFYKMMGNDELLSLGIETLEIILQNKNLKLQDEDSLFDFIGSLSQKSEKYINSTQYQTLFEYVKFEHLTQKSIQKFISIFDINLLDSCIWSSICRRLVLTPNNDENTDIPRFRKIIKIPFKGTLNEGVFHYLKQKCDGDPSDKGLVTITDSSSQQFQSYQPKNTINPLDDGENLFYSLDQPNQWICYQFNSAHFRLLKYQIQTNPWNKNFNHIKSWVLETSNDGENWEEVDRQINSQALNGPKLHAEFDIKSSLAKFVPFIRLRNIDADYAGSHYLIINSVEFYGDFTDELITV</sequence>
<dbReference type="Gene3D" id="1.25.40.420">
    <property type="match status" value="1"/>
</dbReference>
<organism evidence="2 3">
    <name type="scientific">Tritrichomonas foetus</name>
    <dbReference type="NCBI Taxonomy" id="1144522"/>
    <lineage>
        <taxon>Eukaryota</taxon>
        <taxon>Metamonada</taxon>
        <taxon>Parabasalia</taxon>
        <taxon>Tritrichomonadida</taxon>
        <taxon>Tritrichomonadidae</taxon>
        <taxon>Tritrichomonas</taxon>
    </lineage>
</organism>
<dbReference type="Gene3D" id="2.60.120.260">
    <property type="entry name" value="Galactose-binding domain-like"/>
    <property type="match status" value="1"/>
</dbReference>
<comment type="caution">
    <text evidence="2">The sequence shown here is derived from an EMBL/GenBank/DDBJ whole genome shotgun (WGS) entry which is preliminary data.</text>
</comment>
<dbReference type="AlphaFoldDB" id="A0A1J4JZP1"/>
<keyword evidence="3" id="KW-1185">Reference proteome</keyword>
<dbReference type="SUPFAM" id="SSF49785">
    <property type="entry name" value="Galactose-binding domain-like"/>
    <property type="match status" value="1"/>
</dbReference>
<feature type="domain" description="BACK" evidence="1">
    <location>
        <begin position="54"/>
        <end position="138"/>
    </location>
</feature>
<dbReference type="EMBL" id="MLAK01000793">
    <property type="protein sequence ID" value="OHT04451.1"/>
    <property type="molecule type" value="Genomic_DNA"/>
</dbReference>